<reference evidence="1" key="1">
    <citation type="submission" date="2024-05" db="EMBL/GenBank/DDBJ databases">
        <title>Alkalihalobacillus sp. strain MEB203 novel alkaliphilic bacterium from Lonar Lake, India.</title>
        <authorList>
            <person name="Joshi A."/>
            <person name="Thite S."/>
            <person name="Mengade P."/>
        </authorList>
    </citation>
    <scope>NUCLEOTIDE SEQUENCE</scope>
    <source>
        <strain evidence="1">MEB 203</strain>
    </source>
</reference>
<dbReference type="EMBL" id="JAOTPO010000004">
    <property type="protein sequence ID" value="MDE5413294.1"/>
    <property type="molecule type" value="Genomic_DNA"/>
</dbReference>
<sequence length="50" mass="5913">MGRIEKDQTEDVIALLKQMNDKMDVRDSEIQVLNKRVFKVESEIERLSHP</sequence>
<dbReference type="Proteomes" id="UP001148125">
    <property type="component" value="Unassembled WGS sequence"/>
</dbReference>
<keyword evidence="2" id="KW-1185">Reference proteome</keyword>
<proteinExistence type="predicted"/>
<protein>
    <submittedName>
        <fullName evidence="1">Uncharacterized protein</fullName>
    </submittedName>
</protein>
<evidence type="ECO:0000313" key="1">
    <source>
        <dbReference type="EMBL" id="MDE5413294.1"/>
    </source>
</evidence>
<comment type="caution">
    <text evidence="1">The sequence shown here is derived from an EMBL/GenBank/DDBJ whole genome shotgun (WGS) entry which is preliminary data.</text>
</comment>
<evidence type="ECO:0000313" key="2">
    <source>
        <dbReference type="Proteomes" id="UP001148125"/>
    </source>
</evidence>
<gene>
    <name evidence="1" type="ORF">N7Z68_07835</name>
</gene>
<organism evidence="1 2">
    <name type="scientific">Alkalihalobacterium chitinilyticum</name>
    <dbReference type="NCBI Taxonomy" id="2980103"/>
    <lineage>
        <taxon>Bacteria</taxon>
        <taxon>Bacillati</taxon>
        <taxon>Bacillota</taxon>
        <taxon>Bacilli</taxon>
        <taxon>Bacillales</taxon>
        <taxon>Bacillaceae</taxon>
        <taxon>Alkalihalobacterium</taxon>
    </lineage>
</organism>
<accession>A0ABT5VGI0</accession>
<name>A0ABT5VGI0_9BACI</name>
<dbReference type="RefSeq" id="WP_275117913.1">
    <property type="nucleotide sequence ID" value="NZ_JAOTPO010000004.1"/>
</dbReference>